<evidence type="ECO:0000313" key="15">
    <source>
        <dbReference type="EMBL" id="RLE52242.1"/>
    </source>
</evidence>
<dbReference type="PANTHER" id="PTHR42197:SF1">
    <property type="entry name" value="TRNA (CYTIDINE(56)-2'-O)-METHYLTRANSFERASE"/>
    <property type="match status" value="1"/>
</dbReference>
<keyword evidence="9 14" id="KW-0808">Transferase</keyword>
<evidence type="ECO:0000313" key="18">
    <source>
        <dbReference type="Proteomes" id="UP000269499"/>
    </source>
</evidence>
<dbReference type="EMBL" id="QMRA01000003">
    <property type="protein sequence ID" value="RLE55751.1"/>
    <property type="molecule type" value="Genomic_DNA"/>
</dbReference>
<dbReference type="Gene3D" id="3.40.1280.10">
    <property type="match status" value="1"/>
</dbReference>
<dbReference type="InterPro" id="IPR002845">
    <property type="entry name" value="tRNA_mtfrase_aTrm56"/>
</dbReference>
<organism evidence="15 17">
    <name type="scientific">Thermoproteota archaeon</name>
    <dbReference type="NCBI Taxonomy" id="2056631"/>
    <lineage>
        <taxon>Archaea</taxon>
        <taxon>Thermoproteota</taxon>
    </lineage>
</organism>
<dbReference type="NCBIfam" id="NF003048">
    <property type="entry name" value="PRK03958.1"/>
    <property type="match status" value="1"/>
</dbReference>
<comment type="caution">
    <text evidence="15">The sequence shown here is derived from an EMBL/GenBank/DDBJ whole genome shotgun (WGS) entry which is preliminary data.</text>
</comment>
<dbReference type="InterPro" id="IPR029028">
    <property type="entry name" value="Alpha/beta_knot_MTases"/>
</dbReference>
<sequence length="180" mass="20206">MKEWGYKILVLRIGHRPERDKRVTTHVGLVARAFGADGVLIDADDESVMKSLLKVVESWGGPFTVKVGVNPISFIKMWKEGGGEVIHLTMYGLNLPDVIDEIRSSPKDKLIVVGAEKVPWKYYLLADWNVAIGNQPHSEVAALAVFLKELTRDWVFRAQFKDAKLKVCPSPKGKKVIRLI</sequence>
<evidence type="ECO:0000313" key="17">
    <source>
        <dbReference type="Proteomes" id="UP000268446"/>
    </source>
</evidence>
<reference evidence="17 18" key="1">
    <citation type="submission" date="2018-06" db="EMBL/GenBank/DDBJ databases">
        <title>Extensive metabolic versatility and redundancy in microbially diverse, dynamic hydrothermal sediments.</title>
        <authorList>
            <person name="Dombrowski N."/>
            <person name="Teske A."/>
            <person name="Baker B.J."/>
        </authorList>
    </citation>
    <scope>NUCLEOTIDE SEQUENCE [LARGE SCALE GENOMIC DNA]</scope>
    <source>
        <strain evidence="16">B20_G2</strain>
        <strain evidence="15">B29_G17</strain>
    </source>
</reference>
<feature type="binding site" evidence="14">
    <location>
        <position position="88"/>
    </location>
    <ligand>
        <name>S-adenosyl-L-methionine</name>
        <dbReference type="ChEBI" id="CHEBI:59789"/>
    </ligand>
</feature>
<evidence type="ECO:0000256" key="13">
    <source>
        <dbReference type="ARBA" id="ARBA00047792"/>
    </source>
</evidence>
<evidence type="ECO:0000256" key="9">
    <source>
        <dbReference type="ARBA" id="ARBA00022679"/>
    </source>
</evidence>
<dbReference type="EC" id="2.1.1.206" evidence="5 14"/>
<comment type="subunit">
    <text evidence="4 14">Homodimer.</text>
</comment>
<evidence type="ECO:0000256" key="1">
    <source>
        <dbReference type="ARBA" id="ARBA00003959"/>
    </source>
</evidence>
<dbReference type="Proteomes" id="UP000269499">
    <property type="component" value="Unassembled WGS sequence"/>
</dbReference>
<evidence type="ECO:0000256" key="11">
    <source>
        <dbReference type="ARBA" id="ARBA00022694"/>
    </source>
</evidence>
<comment type="similarity">
    <text evidence="3 14">Belongs to the aTrm56 family.</text>
</comment>
<evidence type="ECO:0000256" key="12">
    <source>
        <dbReference type="ARBA" id="ARBA00029826"/>
    </source>
</evidence>
<dbReference type="GO" id="GO:0002128">
    <property type="term" value="P:tRNA nucleoside ribose methylation"/>
    <property type="evidence" value="ECO:0007669"/>
    <property type="project" value="UniProtKB-UniRule"/>
</dbReference>
<evidence type="ECO:0000256" key="3">
    <source>
        <dbReference type="ARBA" id="ARBA00010324"/>
    </source>
</evidence>
<dbReference type="PIRSF" id="PIRSF016123">
    <property type="entry name" value="UCP016123"/>
    <property type="match status" value="1"/>
</dbReference>
<gene>
    <name evidence="15" type="ORF">DRJ20_00515</name>
    <name evidence="16" type="ORF">DRJ26_00405</name>
</gene>
<feature type="binding site" evidence="14">
    <location>
        <begin position="114"/>
        <end position="118"/>
    </location>
    <ligand>
        <name>S-adenosyl-L-methionine</name>
        <dbReference type="ChEBI" id="CHEBI:59789"/>
    </ligand>
</feature>
<comment type="catalytic activity">
    <reaction evidence="13 14">
        <text>cytidine(56) in tRNA + S-adenosyl-L-methionine = 2'-O-methylcytidine(56) in tRNA + S-adenosyl-L-homocysteine + H(+)</text>
        <dbReference type="Rhea" id="RHEA:42968"/>
        <dbReference type="Rhea" id="RHEA-COMP:10308"/>
        <dbReference type="Rhea" id="RHEA-COMP:10309"/>
        <dbReference type="ChEBI" id="CHEBI:15378"/>
        <dbReference type="ChEBI" id="CHEBI:57856"/>
        <dbReference type="ChEBI" id="CHEBI:59789"/>
        <dbReference type="ChEBI" id="CHEBI:74495"/>
        <dbReference type="ChEBI" id="CHEBI:82748"/>
        <dbReference type="EC" id="2.1.1.206"/>
    </reaction>
</comment>
<dbReference type="GO" id="GO:0106059">
    <property type="term" value="F:tRNA (cytidine(56)-2'-O)-methyltransferase activity"/>
    <property type="evidence" value="ECO:0007669"/>
    <property type="project" value="UniProtKB-EC"/>
</dbReference>
<dbReference type="SUPFAM" id="SSF75217">
    <property type="entry name" value="alpha/beta knot"/>
    <property type="match status" value="1"/>
</dbReference>
<dbReference type="HAMAP" id="MF_00077">
    <property type="entry name" value="tRNA_methyltr_aTrm56"/>
    <property type="match status" value="1"/>
</dbReference>
<evidence type="ECO:0000256" key="5">
    <source>
        <dbReference type="ARBA" id="ARBA00012624"/>
    </source>
</evidence>
<evidence type="ECO:0000256" key="8">
    <source>
        <dbReference type="ARBA" id="ARBA00022603"/>
    </source>
</evidence>
<proteinExistence type="inferred from homology"/>
<keyword evidence="11 14" id="KW-0819">tRNA processing</keyword>
<dbReference type="GO" id="GO:0005737">
    <property type="term" value="C:cytoplasm"/>
    <property type="evidence" value="ECO:0007669"/>
    <property type="project" value="UniProtKB-SubCell"/>
</dbReference>
<keyword evidence="10 14" id="KW-0949">S-adenosyl-L-methionine</keyword>
<dbReference type="EMBL" id="QMQZ01000006">
    <property type="protein sequence ID" value="RLE52242.1"/>
    <property type="molecule type" value="Genomic_DNA"/>
</dbReference>
<protein>
    <recommendedName>
        <fullName evidence="6 14">tRNA (cytidine(56)-2'-O)-methyltransferase</fullName>
        <ecNumber evidence="5 14">2.1.1.206</ecNumber>
    </recommendedName>
    <alternativeName>
        <fullName evidence="12 14">tRNA ribose 2'-O-methyltransferase aTrm56</fullName>
    </alternativeName>
</protein>
<keyword evidence="8 14" id="KW-0489">Methyltransferase</keyword>
<dbReference type="PANTHER" id="PTHR42197">
    <property type="entry name" value="TRNA (CYTIDINE(56)-2'-O)-METHYLTRANSFERASE"/>
    <property type="match status" value="1"/>
</dbReference>
<evidence type="ECO:0000256" key="10">
    <source>
        <dbReference type="ARBA" id="ARBA00022691"/>
    </source>
</evidence>
<dbReference type="Pfam" id="PF01994">
    <property type="entry name" value="Trm56"/>
    <property type="match status" value="1"/>
</dbReference>
<evidence type="ECO:0000256" key="7">
    <source>
        <dbReference type="ARBA" id="ARBA00022490"/>
    </source>
</evidence>
<dbReference type="Proteomes" id="UP000268446">
    <property type="component" value="Unassembled WGS sequence"/>
</dbReference>
<dbReference type="CDD" id="cd18083">
    <property type="entry name" value="aTrm56-like"/>
    <property type="match status" value="1"/>
</dbReference>
<evidence type="ECO:0000313" key="16">
    <source>
        <dbReference type="EMBL" id="RLE55751.1"/>
    </source>
</evidence>
<comment type="subcellular location">
    <subcellularLocation>
        <location evidence="2 14">Cytoplasm</location>
    </subcellularLocation>
</comment>
<comment type="function">
    <text evidence="1 14">Specifically catalyzes the AdoMet-dependent 2'-O-ribose methylation of cytidine at position 56 in tRNAs.</text>
</comment>
<evidence type="ECO:0000256" key="2">
    <source>
        <dbReference type="ARBA" id="ARBA00004496"/>
    </source>
</evidence>
<evidence type="ECO:0000256" key="14">
    <source>
        <dbReference type="HAMAP-Rule" id="MF_00077"/>
    </source>
</evidence>
<feature type="binding site" evidence="14">
    <location>
        <begin position="132"/>
        <end position="139"/>
    </location>
    <ligand>
        <name>S-adenosyl-L-methionine</name>
        <dbReference type="ChEBI" id="CHEBI:59789"/>
    </ligand>
</feature>
<evidence type="ECO:0000256" key="4">
    <source>
        <dbReference type="ARBA" id="ARBA00011738"/>
    </source>
</evidence>
<accession>A0A497EYW7</accession>
<dbReference type="AlphaFoldDB" id="A0A497EYW7"/>
<keyword evidence="7 14" id="KW-0963">Cytoplasm</keyword>
<dbReference type="InterPro" id="IPR029026">
    <property type="entry name" value="tRNA_m1G_MTases_N"/>
</dbReference>
<name>A0A497EYW7_9CREN</name>
<evidence type="ECO:0000256" key="6">
    <source>
        <dbReference type="ARBA" id="ARBA00013709"/>
    </source>
</evidence>